<dbReference type="Gene3D" id="2.60.120.10">
    <property type="entry name" value="Jelly Rolls"/>
    <property type="match status" value="1"/>
</dbReference>
<dbReference type="InterPro" id="IPR011051">
    <property type="entry name" value="RmlC_Cupin_sf"/>
</dbReference>
<dbReference type="RefSeq" id="WP_149770645.1">
    <property type="nucleotide sequence ID" value="NZ_VDFQ02000005.1"/>
</dbReference>
<gene>
    <name evidence="1" type="ORF">FE697_016055</name>
</gene>
<sequence>MTVTDLYDDALAWNSFSPAGADVPAEMVMLRSATDSNSRTVLVRFPAGWSRAKTGYQPAGEEMLVLSGALTMSGHTGTPGHLLVVEPKATRADTATTGETRALVWFSGAPGGWTEDVLDEAEAGSISVLPVGAELRREPSDALPGLVEVLEDAAGRTFENDVDLVWLATGQWAHVAAGDAAPEVSGEVVVRHWI</sequence>
<dbReference type="AlphaFoldDB" id="A0A5Q6RQY7"/>
<dbReference type="InterPro" id="IPR014710">
    <property type="entry name" value="RmlC-like_jellyroll"/>
</dbReference>
<accession>A0A5Q6RQY7</accession>
<dbReference type="EMBL" id="VDFQ02000005">
    <property type="protein sequence ID" value="KAA1420476.1"/>
    <property type="molecule type" value="Genomic_DNA"/>
</dbReference>
<reference evidence="1 2" key="1">
    <citation type="submission" date="2019-09" db="EMBL/GenBank/DDBJ databases">
        <title>Mumia zhuanghuii sp. nov. isolated from the intestinal contents of plateau pika (Ochotona curzoniae) in the Qinghai-Tibet plateau of China.</title>
        <authorList>
            <person name="Tian Z."/>
        </authorList>
    </citation>
    <scope>NUCLEOTIDE SEQUENCE [LARGE SCALE GENOMIC DNA]</scope>
    <source>
        <strain evidence="2">350</strain>
    </source>
</reference>
<evidence type="ECO:0000313" key="2">
    <source>
        <dbReference type="Proteomes" id="UP000307768"/>
    </source>
</evidence>
<protein>
    <submittedName>
        <fullName evidence="1">Uncharacterized protein</fullName>
    </submittedName>
</protein>
<dbReference type="SUPFAM" id="SSF51182">
    <property type="entry name" value="RmlC-like cupins"/>
    <property type="match status" value="1"/>
</dbReference>
<evidence type="ECO:0000313" key="1">
    <source>
        <dbReference type="EMBL" id="KAA1420476.1"/>
    </source>
</evidence>
<dbReference type="OrthoDB" id="3782468at2"/>
<organism evidence="1 2">
    <name type="scientific">Mumia zhuanghuii</name>
    <dbReference type="NCBI Taxonomy" id="2585211"/>
    <lineage>
        <taxon>Bacteria</taxon>
        <taxon>Bacillati</taxon>
        <taxon>Actinomycetota</taxon>
        <taxon>Actinomycetes</taxon>
        <taxon>Propionibacteriales</taxon>
        <taxon>Nocardioidaceae</taxon>
        <taxon>Mumia</taxon>
    </lineage>
</organism>
<comment type="caution">
    <text evidence="1">The sequence shown here is derived from an EMBL/GenBank/DDBJ whole genome shotgun (WGS) entry which is preliminary data.</text>
</comment>
<dbReference type="Proteomes" id="UP000307768">
    <property type="component" value="Unassembled WGS sequence"/>
</dbReference>
<name>A0A5Q6RQY7_9ACTN</name>
<proteinExistence type="predicted"/>